<evidence type="ECO:0000313" key="3">
    <source>
        <dbReference type="Proteomes" id="UP000838763"/>
    </source>
</evidence>
<dbReference type="Proteomes" id="UP000838763">
    <property type="component" value="Unassembled WGS sequence"/>
</dbReference>
<organism evidence="2 3">
    <name type="scientific">Parascedosporium putredinis</name>
    <dbReference type="NCBI Taxonomy" id="1442378"/>
    <lineage>
        <taxon>Eukaryota</taxon>
        <taxon>Fungi</taxon>
        <taxon>Dikarya</taxon>
        <taxon>Ascomycota</taxon>
        <taxon>Pezizomycotina</taxon>
        <taxon>Sordariomycetes</taxon>
        <taxon>Hypocreomycetidae</taxon>
        <taxon>Microascales</taxon>
        <taxon>Microascaceae</taxon>
        <taxon>Parascedosporium</taxon>
    </lineage>
</organism>
<keyword evidence="3" id="KW-1185">Reference proteome</keyword>
<gene>
    <name evidence="2" type="ORF">PPNO1_LOCUS4269</name>
</gene>
<feature type="region of interest" description="Disordered" evidence="1">
    <location>
        <begin position="1"/>
        <end position="40"/>
    </location>
</feature>
<evidence type="ECO:0000313" key="2">
    <source>
        <dbReference type="EMBL" id="CAI4214536.1"/>
    </source>
</evidence>
<accession>A0A9P1MAP3</accession>
<dbReference type="OrthoDB" id="3600083at2759"/>
<dbReference type="EMBL" id="CALLCH030000011">
    <property type="protein sequence ID" value="CAI4214536.1"/>
    <property type="molecule type" value="Genomic_DNA"/>
</dbReference>
<sequence length="308" mass="32353">MSQVKNLRAMFENKGDAPNPPERGRTLTPSSKLSSAPSTLSRIFVAERTESIAAIDDPIKVVSIPARVSEPAVISTQPPAQSGPPNEPVVSVLTASPRKATTGPKREGTPDAAANVNGRQADPPNSLRKEARDAPAKRKLEAKPIEESLEYEKAPFAEEPITEDMVRAAKEAASNAVAIAPVTCEGTDPRIMAGVDANLGPTRDLSSSSELPPVETDFDEQAPPDEGSNAVSSLNREDTAVPDVAGPVLDELIGVDEPVAIDESVGIDEPDNTVPIQPEPIILEQTTPIVTGVVNSVITPTTDVEQGS</sequence>
<name>A0A9P1MAP3_9PEZI</name>
<comment type="caution">
    <text evidence="2">The sequence shown here is derived from an EMBL/GenBank/DDBJ whole genome shotgun (WGS) entry which is preliminary data.</text>
</comment>
<proteinExistence type="predicted"/>
<feature type="compositionally biased region" description="Basic and acidic residues" evidence="1">
    <location>
        <begin position="127"/>
        <end position="143"/>
    </location>
</feature>
<reference evidence="2" key="1">
    <citation type="submission" date="2022-11" db="EMBL/GenBank/DDBJ databases">
        <authorList>
            <person name="Scott C."/>
            <person name="Bruce N."/>
        </authorList>
    </citation>
    <scope>NUCLEOTIDE SEQUENCE</scope>
</reference>
<feature type="region of interest" description="Disordered" evidence="1">
    <location>
        <begin position="72"/>
        <end position="143"/>
    </location>
</feature>
<protein>
    <submittedName>
        <fullName evidence="2">Uncharacterized protein</fullName>
    </submittedName>
</protein>
<feature type="compositionally biased region" description="Low complexity" evidence="1">
    <location>
        <begin position="26"/>
        <end position="40"/>
    </location>
</feature>
<evidence type="ECO:0000256" key="1">
    <source>
        <dbReference type="SAM" id="MobiDB-lite"/>
    </source>
</evidence>
<dbReference type="AlphaFoldDB" id="A0A9P1MAP3"/>
<feature type="region of interest" description="Disordered" evidence="1">
    <location>
        <begin position="193"/>
        <end position="243"/>
    </location>
</feature>